<dbReference type="AlphaFoldDB" id="A0A4D4MKU1"/>
<proteinExistence type="predicted"/>
<comment type="caution">
    <text evidence="2">The sequence shown here is derived from an EMBL/GenBank/DDBJ whole genome shotgun (WGS) entry which is preliminary data.</text>
</comment>
<gene>
    <name evidence="2" type="ORF">SAV31267_017400</name>
</gene>
<evidence type="ECO:0000313" key="2">
    <source>
        <dbReference type="EMBL" id="GDY72255.1"/>
    </source>
</evidence>
<accession>A0A4D4MKU1</accession>
<sequence length="99" mass="10497">MERHWCGLIARERPPGRRPDARSRRVFTDRAAPAWTAPGQVTEWGGPTTECAAVGPPRAALPCPALPCPALPCPALPPEAYGSPRGPGPIAALRRLQDG</sequence>
<organism evidence="2 3">
    <name type="scientific">Streptomyces avermitilis</name>
    <dbReference type="NCBI Taxonomy" id="33903"/>
    <lineage>
        <taxon>Bacteria</taxon>
        <taxon>Bacillati</taxon>
        <taxon>Actinomycetota</taxon>
        <taxon>Actinomycetes</taxon>
        <taxon>Kitasatosporales</taxon>
        <taxon>Streptomycetaceae</taxon>
        <taxon>Streptomyces</taxon>
    </lineage>
</organism>
<name>A0A4D4MKU1_STRAX</name>
<evidence type="ECO:0000256" key="1">
    <source>
        <dbReference type="SAM" id="MobiDB-lite"/>
    </source>
</evidence>
<evidence type="ECO:0000313" key="3">
    <source>
        <dbReference type="Proteomes" id="UP000299211"/>
    </source>
</evidence>
<reference evidence="2 3" key="1">
    <citation type="submission" date="2019-04" db="EMBL/GenBank/DDBJ databases">
        <title>Draft genome sequences of Streptomyces avermitilis ATCC 31267.</title>
        <authorList>
            <person name="Komaki H."/>
            <person name="Tamura T."/>
            <person name="Hosoyama A."/>
        </authorList>
    </citation>
    <scope>NUCLEOTIDE SEQUENCE [LARGE SCALE GENOMIC DNA]</scope>
    <source>
        <strain evidence="2 3">ATCC 31267</strain>
    </source>
</reference>
<protein>
    <submittedName>
        <fullName evidence="2">Uncharacterized protein</fullName>
    </submittedName>
</protein>
<dbReference type="EMBL" id="BJHY01000001">
    <property type="protein sequence ID" value="GDY72255.1"/>
    <property type="molecule type" value="Genomic_DNA"/>
</dbReference>
<dbReference type="Proteomes" id="UP000299211">
    <property type="component" value="Unassembled WGS sequence"/>
</dbReference>
<feature type="region of interest" description="Disordered" evidence="1">
    <location>
        <begin position="1"/>
        <end position="24"/>
    </location>
</feature>